<comment type="caution">
    <text evidence="2">The sequence shown here is derived from an EMBL/GenBank/DDBJ whole genome shotgun (WGS) entry which is preliminary data.</text>
</comment>
<sequence length="151" mass="16642">MRQRILSPSLQNTSVMQVIAAIEGMAHVGSCTVGWANTPLMILYQHGLKEKIQLAVVMSKIDFDSLWNPTRPPRPQPCSSSTRALTPDPHAMDLSAFQKSPRNQLSDAEQTRWVQRNLCFRFGQAGHISHGCLNGALPNSGGNQLPLRQPS</sequence>
<dbReference type="AlphaFoldDB" id="A0A0L6UN34"/>
<gene>
    <name evidence="2" type="ORF">VP01_4692g1</name>
</gene>
<dbReference type="VEuPathDB" id="FungiDB:VP01_4692g1"/>
<dbReference type="OrthoDB" id="7480340at2759"/>
<name>A0A0L6UN34_9BASI</name>
<accession>A0A0L6UN34</accession>
<organism evidence="2 3">
    <name type="scientific">Puccinia sorghi</name>
    <dbReference type="NCBI Taxonomy" id="27349"/>
    <lineage>
        <taxon>Eukaryota</taxon>
        <taxon>Fungi</taxon>
        <taxon>Dikarya</taxon>
        <taxon>Basidiomycota</taxon>
        <taxon>Pucciniomycotina</taxon>
        <taxon>Pucciniomycetes</taxon>
        <taxon>Pucciniales</taxon>
        <taxon>Pucciniaceae</taxon>
        <taxon>Puccinia</taxon>
    </lineage>
</organism>
<evidence type="ECO:0000256" key="1">
    <source>
        <dbReference type="SAM" id="MobiDB-lite"/>
    </source>
</evidence>
<protein>
    <submittedName>
        <fullName evidence="2">Uncharacterized protein</fullName>
    </submittedName>
</protein>
<proteinExistence type="predicted"/>
<evidence type="ECO:0000313" key="2">
    <source>
        <dbReference type="EMBL" id="KNZ49929.1"/>
    </source>
</evidence>
<dbReference type="EMBL" id="LAVV01009826">
    <property type="protein sequence ID" value="KNZ49929.1"/>
    <property type="molecule type" value="Genomic_DNA"/>
</dbReference>
<evidence type="ECO:0000313" key="3">
    <source>
        <dbReference type="Proteomes" id="UP000037035"/>
    </source>
</evidence>
<keyword evidence="3" id="KW-1185">Reference proteome</keyword>
<dbReference type="Proteomes" id="UP000037035">
    <property type="component" value="Unassembled WGS sequence"/>
</dbReference>
<reference evidence="2 3" key="1">
    <citation type="submission" date="2015-08" db="EMBL/GenBank/DDBJ databases">
        <title>Next Generation Sequencing and Analysis of the Genome of Puccinia sorghi L Schw, the Causal Agent of Maize Common Rust.</title>
        <authorList>
            <person name="Rochi L."/>
            <person name="Burguener G."/>
            <person name="Darino M."/>
            <person name="Turjanski A."/>
            <person name="Kreff E."/>
            <person name="Dieguez M.J."/>
            <person name="Sacco F."/>
        </authorList>
    </citation>
    <scope>NUCLEOTIDE SEQUENCE [LARGE SCALE GENOMIC DNA]</scope>
    <source>
        <strain evidence="2 3">RO10H11247</strain>
    </source>
</reference>
<feature type="region of interest" description="Disordered" evidence="1">
    <location>
        <begin position="68"/>
        <end position="89"/>
    </location>
</feature>